<keyword evidence="2" id="KW-0285">Flavoprotein</keyword>
<evidence type="ECO:0000256" key="4">
    <source>
        <dbReference type="ARBA" id="ARBA00022857"/>
    </source>
</evidence>
<evidence type="ECO:0000313" key="8">
    <source>
        <dbReference type="Proteomes" id="UP000002064"/>
    </source>
</evidence>
<dbReference type="PANTHER" id="PTHR43303">
    <property type="entry name" value="NADPH DEHYDROGENASE C23G7.10C-RELATED"/>
    <property type="match status" value="1"/>
</dbReference>
<dbReference type="InterPro" id="IPR013785">
    <property type="entry name" value="Aldolase_TIM"/>
</dbReference>
<organism evidence="7 8">
    <name type="scientific">Thermoanaerobacter mathranii subsp. mathranii (strain DSM 11426 / CCUG 53645 / CIP 108742 / A3)</name>
    <dbReference type="NCBI Taxonomy" id="583358"/>
    <lineage>
        <taxon>Bacteria</taxon>
        <taxon>Bacillati</taxon>
        <taxon>Bacillota</taxon>
        <taxon>Clostridia</taxon>
        <taxon>Thermoanaerobacterales</taxon>
        <taxon>Thermoanaerobacteraceae</taxon>
        <taxon>Thermoanaerobacter</taxon>
    </lineage>
</organism>
<accession>A0ABM5LM83</accession>
<keyword evidence="5" id="KW-0560">Oxidoreductase</keyword>
<keyword evidence="4" id="KW-0521">NADP</keyword>
<reference evidence="7 8" key="1">
    <citation type="submission" date="2010-05" db="EMBL/GenBank/DDBJ databases">
        <title>Complete sequence of Thermoanaerobacter mathranii subsp. mathranii mathranii str. A3.</title>
        <authorList>
            <consortium name="US DOE Joint Genome Institute"/>
            <person name="Lucas S."/>
            <person name="Copeland A."/>
            <person name="Lapidus A."/>
            <person name="Cheng J.-F."/>
            <person name="Bruce D."/>
            <person name="Goodwin L."/>
            <person name="Pitluck S."/>
            <person name="Held B."/>
            <person name="Detter J.C."/>
            <person name="Han C."/>
            <person name="Tapia R."/>
            <person name="Land M."/>
            <person name="Hauser L."/>
            <person name="Kyrpides N."/>
            <person name="Mikhailova N."/>
            <person name="Zhou J."/>
            <person name="Hemme C."/>
            <person name="Woyke T."/>
        </authorList>
    </citation>
    <scope>NUCLEOTIDE SEQUENCE [LARGE SCALE GENOMIC DNA]</scope>
    <source>
        <strain evidence="7 8">A3</strain>
    </source>
</reference>
<dbReference type="Proteomes" id="UP000002064">
    <property type="component" value="Chromosome"/>
</dbReference>
<dbReference type="NCBIfam" id="NF010047">
    <property type="entry name" value="PRK13523.1"/>
    <property type="match status" value="1"/>
</dbReference>
<dbReference type="SUPFAM" id="SSF51395">
    <property type="entry name" value="FMN-linked oxidoreductases"/>
    <property type="match status" value="1"/>
</dbReference>
<dbReference type="PANTHER" id="PTHR43303:SF4">
    <property type="entry name" value="NADPH DEHYDROGENASE C23G7.10C-RELATED"/>
    <property type="match status" value="1"/>
</dbReference>
<comment type="cofactor">
    <cofactor evidence="1">
        <name>FMN</name>
        <dbReference type="ChEBI" id="CHEBI:58210"/>
    </cofactor>
</comment>
<evidence type="ECO:0000259" key="6">
    <source>
        <dbReference type="Pfam" id="PF00724"/>
    </source>
</evidence>
<proteinExistence type="predicted"/>
<evidence type="ECO:0000313" key="7">
    <source>
        <dbReference type="EMBL" id="ADH59816.1"/>
    </source>
</evidence>
<dbReference type="InterPro" id="IPR001155">
    <property type="entry name" value="OxRdtase_FMN_N"/>
</dbReference>
<evidence type="ECO:0000256" key="5">
    <source>
        <dbReference type="ARBA" id="ARBA00023002"/>
    </source>
</evidence>
<dbReference type="Gene3D" id="3.20.20.70">
    <property type="entry name" value="Aldolase class I"/>
    <property type="match status" value="1"/>
</dbReference>
<keyword evidence="3" id="KW-0288">FMN</keyword>
<evidence type="ECO:0000256" key="3">
    <source>
        <dbReference type="ARBA" id="ARBA00022643"/>
    </source>
</evidence>
<dbReference type="Pfam" id="PF00724">
    <property type="entry name" value="Oxidored_FMN"/>
    <property type="match status" value="1"/>
</dbReference>
<feature type="domain" description="NADH:flavin oxidoreductase/NADH oxidase N-terminal" evidence="6">
    <location>
        <begin position="4"/>
        <end position="320"/>
    </location>
</feature>
<keyword evidence="8" id="KW-1185">Reference proteome</keyword>
<gene>
    <name evidence="7" type="ordered locus">Tmath_0029</name>
</gene>
<dbReference type="EMBL" id="CP002032">
    <property type="protein sequence ID" value="ADH59816.1"/>
    <property type="molecule type" value="Genomic_DNA"/>
</dbReference>
<dbReference type="CDD" id="cd02932">
    <property type="entry name" value="OYE_YqiM_FMN"/>
    <property type="match status" value="1"/>
</dbReference>
<protein>
    <submittedName>
        <fullName evidence="7">NADH:flavin oxidoreductase/NADH oxidase</fullName>
    </submittedName>
</protein>
<dbReference type="RefSeq" id="WP_013149502.1">
    <property type="nucleotide sequence ID" value="NC_014209.1"/>
</dbReference>
<sequence length="341" mass="38387">MSILHTPLKIKDITIKNRIMMSPMCMYTASTEGIPNDWHIVHYATRAIGGVGLIMQEATAVESRGRITDRDLGIWNDEQAKELKKIVDICKANGAAVGIQLAHAGRKCDILYEDVVGPSPIKAGDNYKLPRELSIEEIKSIVKAFGEAARRAHLAGYDVVEIHAAHGYLIHEFLSPLSNKRKDEYGGSIENRARFLIEVIEEVRKNWPQTKPIFVRVSADDYIEGGINIDMMVDYINMIKDKVDLIDVSSGGLLSADINLYPGYQVKYAETIKKRCNIKTSAVGLITTQELAEEILSNKRADLVALGRELLRNPYWVLHTYTSREDWPKQYERAFKKGSLL</sequence>
<evidence type="ECO:0000256" key="1">
    <source>
        <dbReference type="ARBA" id="ARBA00001917"/>
    </source>
</evidence>
<dbReference type="InterPro" id="IPR044152">
    <property type="entry name" value="YqjM-like"/>
</dbReference>
<evidence type="ECO:0000256" key="2">
    <source>
        <dbReference type="ARBA" id="ARBA00022630"/>
    </source>
</evidence>
<name>A0ABM5LM83_THEM3</name>